<evidence type="ECO:0000313" key="1">
    <source>
        <dbReference type="EMBL" id="KAH6945024.1"/>
    </source>
</evidence>
<sequence>MDPTSVHRTPYCLQLLPPGSATAPSATLTDSDDTMSYYVSDDLVGDGVPSPPEPRHHVNLVQNHCHLCHPGHMRLVLRTSQFPAARHVPDERREPSTAKDTSSVPYKLTDEDKQVVAIISSLASAILLEKMQTPTARSALQVLDAISPLLASLQKSST</sequence>
<comment type="caution">
    <text evidence="1">The sequence shown here is derived from an EMBL/GenBank/DDBJ whole genome shotgun (WGS) entry which is preliminary data.</text>
</comment>
<protein>
    <submittedName>
        <fullName evidence="1">Uncharacterized protein</fullName>
    </submittedName>
</protein>
<gene>
    <name evidence="1" type="ORF">HPB50_006751</name>
</gene>
<proteinExistence type="predicted"/>
<dbReference type="Proteomes" id="UP000821845">
    <property type="component" value="Chromosome 1"/>
</dbReference>
<name>A0ACB7TJK1_HYAAI</name>
<dbReference type="EMBL" id="CM023481">
    <property type="protein sequence ID" value="KAH6945024.1"/>
    <property type="molecule type" value="Genomic_DNA"/>
</dbReference>
<evidence type="ECO:0000313" key="2">
    <source>
        <dbReference type="Proteomes" id="UP000821845"/>
    </source>
</evidence>
<organism evidence="1 2">
    <name type="scientific">Hyalomma asiaticum</name>
    <name type="common">Tick</name>
    <dbReference type="NCBI Taxonomy" id="266040"/>
    <lineage>
        <taxon>Eukaryota</taxon>
        <taxon>Metazoa</taxon>
        <taxon>Ecdysozoa</taxon>
        <taxon>Arthropoda</taxon>
        <taxon>Chelicerata</taxon>
        <taxon>Arachnida</taxon>
        <taxon>Acari</taxon>
        <taxon>Parasitiformes</taxon>
        <taxon>Ixodida</taxon>
        <taxon>Ixodoidea</taxon>
        <taxon>Ixodidae</taxon>
        <taxon>Hyalomminae</taxon>
        <taxon>Hyalomma</taxon>
    </lineage>
</organism>
<reference evidence="1" key="1">
    <citation type="submission" date="2020-05" db="EMBL/GenBank/DDBJ databases">
        <title>Large-scale comparative analyses of tick genomes elucidate their genetic diversity and vector capacities.</title>
        <authorList>
            <person name="Jia N."/>
            <person name="Wang J."/>
            <person name="Shi W."/>
            <person name="Du L."/>
            <person name="Sun Y."/>
            <person name="Zhan W."/>
            <person name="Jiang J."/>
            <person name="Wang Q."/>
            <person name="Zhang B."/>
            <person name="Ji P."/>
            <person name="Sakyi L.B."/>
            <person name="Cui X."/>
            <person name="Yuan T."/>
            <person name="Jiang B."/>
            <person name="Yang W."/>
            <person name="Lam T.T.-Y."/>
            <person name="Chang Q."/>
            <person name="Ding S."/>
            <person name="Wang X."/>
            <person name="Zhu J."/>
            <person name="Ruan X."/>
            <person name="Zhao L."/>
            <person name="Wei J."/>
            <person name="Que T."/>
            <person name="Du C."/>
            <person name="Cheng J."/>
            <person name="Dai P."/>
            <person name="Han X."/>
            <person name="Huang E."/>
            <person name="Gao Y."/>
            <person name="Liu J."/>
            <person name="Shao H."/>
            <person name="Ye R."/>
            <person name="Li L."/>
            <person name="Wei W."/>
            <person name="Wang X."/>
            <person name="Wang C."/>
            <person name="Yang T."/>
            <person name="Huo Q."/>
            <person name="Li W."/>
            <person name="Guo W."/>
            <person name="Chen H."/>
            <person name="Zhou L."/>
            <person name="Ni X."/>
            <person name="Tian J."/>
            <person name="Zhou Y."/>
            <person name="Sheng Y."/>
            <person name="Liu T."/>
            <person name="Pan Y."/>
            <person name="Xia L."/>
            <person name="Li J."/>
            <person name="Zhao F."/>
            <person name="Cao W."/>
        </authorList>
    </citation>
    <scope>NUCLEOTIDE SEQUENCE</scope>
    <source>
        <strain evidence="1">Hyas-2018</strain>
    </source>
</reference>
<accession>A0ACB7TJK1</accession>
<keyword evidence="2" id="KW-1185">Reference proteome</keyword>